<dbReference type="EMBL" id="CP002810">
    <property type="protein sequence ID" value="AEG44443.1"/>
    <property type="molecule type" value="Genomic_DNA"/>
</dbReference>
<dbReference type="eggNOG" id="COG4334">
    <property type="taxonomic scope" value="Bacteria"/>
</dbReference>
<reference evidence="1 2" key="1">
    <citation type="submission" date="2011-05" db="EMBL/GenBank/DDBJ databases">
        <title>Complete sequence of Isoptericola variabilis 225.</title>
        <authorList>
            <consortium name="US DOE Joint Genome Institute"/>
            <person name="Lucas S."/>
            <person name="Han J."/>
            <person name="Lapidus A."/>
            <person name="Cheng J.-F."/>
            <person name="Goodwin L."/>
            <person name="Pitluck S."/>
            <person name="Peters L."/>
            <person name="Mikhailova N."/>
            <person name="Zeytun A."/>
            <person name="Han C."/>
            <person name="Tapia R."/>
            <person name="Land M."/>
            <person name="Hauser L."/>
            <person name="Kyrpides N."/>
            <person name="Ivanova N."/>
            <person name="Pagani I."/>
            <person name="Siebers A."/>
            <person name="Allgaier M."/>
            <person name="Thelen M."/>
            <person name="Hugenholtz P."/>
            <person name="Gladden J."/>
            <person name="Woyke T."/>
        </authorList>
    </citation>
    <scope>NUCLEOTIDE SEQUENCE [LARGE SCALE GENOMIC DNA]</scope>
    <source>
        <strain evidence="2">225</strain>
    </source>
</reference>
<dbReference type="Proteomes" id="UP000009236">
    <property type="component" value="Chromosome"/>
</dbReference>
<accession>F6FVL6</accession>
<organism evidence="2">
    <name type="scientific">Isoptericola variabilis (strain 225)</name>
    <dbReference type="NCBI Taxonomy" id="743718"/>
    <lineage>
        <taxon>Bacteria</taxon>
        <taxon>Bacillati</taxon>
        <taxon>Actinomycetota</taxon>
        <taxon>Actinomycetes</taxon>
        <taxon>Micrococcales</taxon>
        <taxon>Promicromonosporaceae</taxon>
        <taxon>Isoptericola</taxon>
    </lineage>
</organism>
<proteinExistence type="predicted"/>
<keyword evidence="2" id="KW-1185">Reference proteome</keyword>
<dbReference type="AlphaFoldDB" id="F6FVL6"/>
<sequence length="161" mass="16703">MTAWTLEDLTTLASAPTLTLRTARAERPVRTWVVRLGRELYVRPAPGTDAAWAGAVLDGGHVAAGGRPVALAEAAPEVHAVLDEAYVAKYGRCAGERVADVVTDAAATATFRVHPRRATVAEAVSAAAGTLARRARSGVRSTARAARAVRPGRAPSPCPAC</sequence>
<gene>
    <name evidence="1" type="ordered locus">Isova_1691</name>
</gene>
<evidence type="ECO:0008006" key="3">
    <source>
        <dbReference type="Google" id="ProtNLM"/>
    </source>
</evidence>
<dbReference type="KEGG" id="iva:Isova_1691"/>
<dbReference type="RefSeq" id="WP_013838835.1">
    <property type="nucleotide sequence ID" value="NC_015588.1"/>
</dbReference>
<dbReference type="HOGENOM" id="CLU_1641479_0_0_11"/>
<evidence type="ECO:0000313" key="2">
    <source>
        <dbReference type="Proteomes" id="UP000009236"/>
    </source>
</evidence>
<name>F6FVL6_ISOV2</name>
<dbReference type="STRING" id="743718.Isova_1691"/>
<dbReference type="InterPro" id="IPR016888">
    <property type="entry name" value="UCP028498"/>
</dbReference>
<evidence type="ECO:0000313" key="1">
    <source>
        <dbReference type="EMBL" id="AEG44443.1"/>
    </source>
</evidence>
<protein>
    <recommendedName>
        <fullName evidence="3">DUF2255 family protein</fullName>
    </recommendedName>
</protein>
<dbReference type="Pfam" id="PF10012">
    <property type="entry name" value="DUF2255"/>
    <property type="match status" value="1"/>
</dbReference>